<gene>
    <name evidence="1" type="ORF">RCOM_1827940</name>
</gene>
<dbReference type="InParanoid" id="B9TCI5"/>
<organism evidence="1 2">
    <name type="scientific">Ricinus communis</name>
    <name type="common">Castor bean</name>
    <dbReference type="NCBI Taxonomy" id="3988"/>
    <lineage>
        <taxon>Eukaryota</taxon>
        <taxon>Viridiplantae</taxon>
        <taxon>Streptophyta</taxon>
        <taxon>Embryophyta</taxon>
        <taxon>Tracheophyta</taxon>
        <taxon>Spermatophyta</taxon>
        <taxon>Magnoliopsida</taxon>
        <taxon>eudicotyledons</taxon>
        <taxon>Gunneridae</taxon>
        <taxon>Pentapetalae</taxon>
        <taxon>rosids</taxon>
        <taxon>fabids</taxon>
        <taxon>Malpighiales</taxon>
        <taxon>Euphorbiaceae</taxon>
        <taxon>Acalyphoideae</taxon>
        <taxon>Acalypheae</taxon>
        <taxon>Ricinus</taxon>
    </lineage>
</organism>
<reference evidence="2" key="1">
    <citation type="journal article" date="2010" name="Nat. Biotechnol.">
        <title>Draft genome sequence of the oilseed species Ricinus communis.</title>
        <authorList>
            <person name="Chan A.P."/>
            <person name="Crabtree J."/>
            <person name="Zhao Q."/>
            <person name="Lorenzi H."/>
            <person name="Orvis J."/>
            <person name="Puiu D."/>
            <person name="Melake-Berhan A."/>
            <person name="Jones K.M."/>
            <person name="Redman J."/>
            <person name="Chen G."/>
            <person name="Cahoon E.B."/>
            <person name="Gedil M."/>
            <person name="Stanke M."/>
            <person name="Haas B.J."/>
            <person name="Wortman J.R."/>
            <person name="Fraser-Liggett C.M."/>
            <person name="Ravel J."/>
            <person name="Rabinowicz P.D."/>
        </authorList>
    </citation>
    <scope>NUCLEOTIDE SEQUENCE [LARGE SCALE GENOMIC DNA]</scope>
    <source>
        <strain evidence="2">cv. Hale</strain>
    </source>
</reference>
<sequence>RIQRAPAIAAVGRDHSRVDRAVDQSPMQSRSGAVDDVRAGEHDAVLRRVRRRHDRRDAGRVHDAGDDCLLECDERRETLGLCIFRCIGTRLAGEGPAGAGAHVPADHSLAAAAQGMRASMESNTVDFGQRSRAGYQPAVVYRRGNKNAGLPALLHRRRTHQPLSSSGMGGRQIWPCTCRTDRHDLAVLVLRSVPVFVHRHRLAAQALARGAAVVPRCGRLGVVFISVVRHVADFFHDGGKHHLDLCVHESARIRGARGGIVSPSTCRPRAMQCPRLRIGKLRDARRRRRIGRALSIRPDGFRQAIAARCGCDVAAAAQRPGQSARLLSEDLSVGVVLHRGQGQNGRQPRRTAQGVEQRAKRFRRGLYRRRCGISGRSQAAPDRGAHGGQHNVVCRAPLIRVP</sequence>
<protein>
    <submittedName>
        <fullName evidence="1">Uncharacterized protein</fullName>
    </submittedName>
</protein>
<feature type="non-terminal residue" evidence="1">
    <location>
        <position position="1"/>
    </location>
</feature>
<dbReference type="Proteomes" id="UP000008311">
    <property type="component" value="Unassembled WGS sequence"/>
</dbReference>
<dbReference type="AlphaFoldDB" id="B9TCI5"/>
<evidence type="ECO:0000313" key="2">
    <source>
        <dbReference type="Proteomes" id="UP000008311"/>
    </source>
</evidence>
<accession>B9TCI5</accession>
<dbReference type="EMBL" id="EQ977310">
    <property type="protein sequence ID" value="EEF26429.1"/>
    <property type="molecule type" value="Genomic_DNA"/>
</dbReference>
<keyword evidence="2" id="KW-1185">Reference proteome</keyword>
<name>B9TCI5_RICCO</name>
<proteinExistence type="predicted"/>
<evidence type="ECO:0000313" key="1">
    <source>
        <dbReference type="EMBL" id="EEF26429.1"/>
    </source>
</evidence>